<dbReference type="Proteomes" id="UP000824088">
    <property type="component" value="Unassembled WGS sequence"/>
</dbReference>
<name>A0A9D1L207_9FIRM</name>
<dbReference type="GO" id="GO:0008967">
    <property type="term" value="F:phosphoglycolate phosphatase activity"/>
    <property type="evidence" value="ECO:0007669"/>
    <property type="project" value="TreeGrafter"/>
</dbReference>
<evidence type="ECO:0000313" key="1">
    <source>
        <dbReference type="EMBL" id="HIU21081.1"/>
    </source>
</evidence>
<dbReference type="SUPFAM" id="SSF56784">
    <property type="entry name" value="HAD-like"/>
    <property type="match status" value="1"/>
</dbReference>
<dbReference type="EMBL" id="DVMN01000043">
    <property type="protein sequence ID" value="HIU21081.1"/>
    <property type="molecule type" value="Genomic_DNA"/>
</dbReference>
<reference evidence="1" key="1">
    <citation type="submission" date="2020-10" db="EMBL/GenBank/DDBJ databases">
        <authorList>
            <person name="Gilroy R."/>
        </authorList>
    </citation>
    <scope>NUCLEOTIDE SEQUENCE</scope>
    <source>
        <strain evidence="1">1063</strain>
    </source>
</reference>
<accession>A0A9D1L207</accession>
<dbReference type="GO" id="GO:0006281">
    <property type="term" value="P:DNA repair"/>
    <property type="evidence" value="ECO:0007669"/>
    <property type="project" value="TreeGrafter"/>
</dbReference>
<dbReference type="PANTHER" id="PTHR43434">
    <property type="entry name" value="PHOSPHOGLYCOLATE PHOSPHATASE"/>
    <property type="match status" value="1"/>
</dbReference>
<proteinExistence type="predicted"/>
<dbReference type="InterPro" id="IPR023214">
    <property type="entry name" value="HAD_sf"/>
</dbReference>
<organism evidence="1 2">
    <name type="scientific">Candidatus Limadaptatus stercorigallinarum</name>
    <dbReference type="NCBI Taxonomy" id="2840845"/>
    <lineage>
        <taxon>Bacteria</taxon>
        <taxon>Bacillati</taxon>
        <taxon>Bacillota</taxon>
        <taxon>Clostridia</taxon>
        <taxon>Eubacteriales</taxon>
        <taxon>Candidatus Limadaptatus</taxon>
    </lineage>
</organism>
<dbReference type="InterPro" id="IPR050155">
    <property type="entry name" value="HAD-like_hydrolase_sf"/>
</dbReference>
<keyword evidence="1" id="KW-0378">Hydrolase</keyword>
<reference evidence="1" key="2">
    <citation type="journal article" date="2021" name="PeerJ">
        <title>Extensive microbial diversity within the chicken gut microbiome revealed by metagenomics and culture.</title>
        <authorList>
            <person name="Gilroy R."/>
            <person name="Ravi A."/>
            <person name="Getino M."/>
            <person name="Pursley I."/>
            <person name="Horton D.L."/>
            <person name="Alikhan N.F."/>
            <person name="Baker D."/>
            <person name="Gharbi K."/>
            <person name="Hall N."/>
            <person name="Watson M."/>
            <person name="Adriaenssens E.M."/>
            <person name="Foster-Nyarko E."/>
            <person name="Jarju S."/>
            <person name="Secka A."/>
            <person name="Antonio M."/>
            <person name="Oren A."/>
            <person name="Chaudhuri R.R."/>
            <person name="La Ragione R."/>
            <person name="Hildebrand F."/>
            <person name="Pallen M.J."/>
        </authorList>
    </citation>
    <scope>NUCLEOTIDE SEQUENCE</scope>
    <source>
        <strain evidence="1">1063</strain>
    </source>
</reference>
<dbReference type="AlphaFoldDB" id="A0A9D1L207"/>
<dbReference type="InterPro" id="IPR036412">
    <property type="entry name" value="HAD-like_sf"/>
</dbReference>
<evidence type="ECO:0000313" key="2">
    <source>
        <dbReference type="Proteomes" id="UP000824088"/>
    </source>
</evidence>
<dbReference type="GO" id="GO:0005829">
    <property type="term" value="C:cytosol"/>
    <property type="evidence" value="ECO:0007669"/>
    <property type="project" value="TreeGrafter"/>
</dbReference>
<comment type="caution">
    <text evidence="1">The sequence shown here is derived from an EMBL/GenBank/DDBJ whole genome shotgun (WGS) entry which is preliminary data.</text>
</comment>
<dbReference type="InterPro" id="IPR041492">
    <property type="entry name" value="HAD_2"/>
</dbReference>
<sequence length="76" mass="8037">KPAPDSVNEILRALDVPREAAVYVGDSDVDADTARNAGVDFVGVGWGFRPHEVLAAHGAEIIVESAAELLAQILRD</sequence>
<gene>
    <name evidence="1" type="ORF">IAD51_02425</name>
</gene>
<dbReference type="Pfam" id="PF13419">
    <property type="entry name" value="HAD_2"/>
    <property type="match status" value="1"/>
</dbReference>
<feature type="non-terminal residue" evidence="1">
    <location>
        <position position="1"/>
    </location>
</feature>
<dbReference type="PANTHER" id="PTHR43434:SF1">
    <property type="entry name" value="PHOSPHOGLYCOLATE PHOSPHATASE"/>
    <property type="match status" value="1"/>
</dbReference>
<dbReference type="Gene3D" id="3.40.50.1000">
    <property type="entry name" value="HAD superfamily/HAD-like"/>
    <property type="match status" value="1"/>
</dbReference>
<protein>
    <submittedName>
        <fullName evidence="1">HAD hydrolase-like protein</fullName>
    </submittedName>
</protein>